<dbReference type="Gene3D" id="1.10.340.70">
    <property type="match status" value="1"/>
</dbReference>
<dbReference type="InterPro" id="IPR041588">
    <property type="entry name" value="Integrase_H2C2"/>
</dbReference>
<dbReference type="SUPFAM" id="SSF57756">
    <property type="entry name" value="Retrovirus zinc finger-like domains"/>
    <property type="match status" value="1"/>
</dbReference>
<dbReference type="FunFam" id="3.30.70.270:FF:000020">
    <property type="entry name" value="Transposon Tf2-6 polyprotein-like Protein"/>
    <property type="match status" value="1"/>
</dbReference>
<dbReference type="InterPro" id="IPR001878">
    <property type="entry name" value="Znf_CCHC"/>
</dbReference>
<keyword evidence="8" id="KW-0479">Metal-binding</keyword>
<dbReference type="PANTHER" id="PTHR37984">
    <property type="entry name" value="PROTEIN CBG26694"/>
    <property type="match status" value="1"/>
</dbReference>
<dbReference type="GO" id="GO:0006508">
    <property type="term" value="P:proteolysis"/>
    <property type="evidence" value="ECO:0007669"/>
    <property type="project" value="UniProtKB-KW"/>
</dbReference>
<feature type="non-terminal residue" evidence="13">
    <location>
        <position position="1"/>
    </location>
</feature>
<feature type="domain" description="Integrase catalytic" evidence="12">
    <location>
        <begin position="961"/>
        <end position="1057"/>
    </location>
</feature>
<evidence type="ECO:0000256" key="9">
    <source>
        <dbReference type="SAM" id="MobiDB-lite"/>
    </source>
</evidence>
<dbReference type="GO" id="GO:0003677">
    <property type="term" value="F:DNA binding"/>
    <property type="evidence" value="ECO:0007669"/>
    <property type="project" value="UniProtKB-KW"/>
</dbReference>
<dbReference type="Gene3D" id="3.10.10.10">
    <property type="entry name" value="HIV Type 1 Reverse Transcriptase, subunit A, domain 1"/>
    <property type="match status" value="1"/>
</dbReference>
<dbReference type="InterPro" id="IPR045358">
    <property type="entry name" value="Ty3_capsid"/>
</dbReference>
<keyword evidence="4" id="KW-0378">Hydrolase</keyword>
<dbReference type="Gene3D" id="3.30.420.10">
    <property type="entry name" value="Ribonuclease H-like superfamily/Ribonuclease H"/>
    <property type="match status" value="1"/>
</dbReference>
<dbReference type="PANTHER" id="PTHR37984:SF5">
    <property type="entry name" value="PROTEIN NYNRIN-LIKE"/>
    <property type="match status" value="1"/>
</dbReference>
<dbReference type="CDD" id="cd09274">
    <property type="entry name" value="RNase_HI_RT_Ty3"/>
    <property type="match status" value="1"/>
</dbReference>
<evidence type="ECO:0000313" key="14">
    <source>
        <dbReference type="Proteomes" id="UP001529510"/>
    </source>
</evidence>
<evidence type="ECO:0000256" key="2">
    <source>
        <dbReference type="ARBA" id="ARBA00012180"/>
    </source>
</evidence>
<dbReference type="PROSITE" id="PS50158">
    <property type="entry name" value="ZF_CCHC"/>
    <property type="match status" value="1"/>
</dbReference>
<feature type="region of interest" description="Disordered" evidence="9">
    <location>
        <begin position="262"/>
        <end position="285"/>
    </location>
</feature>
<dbReference type="PROSITE" id="PS50994">
    <property type="entry name" value="INTEGRASE"/>
    <property type="match status" value="1"/>
</dbReference>
<comment type="similarity">
    <text evidence="1">Belongs to the beta type-B retroviral polymerase family. HERV class-II K(HML-2) pol subfamily.</text>
</comment>
<dbReference type="InterPro" id="IPR050951">
    <property type="entry name" value="Retrovirus_Pol_polyprotein"/>
</dbReference>
<dbReference type="Gene3D" id="3.30.70.270">
    <property type="match status" value="2"/>
</dbReference>
<dbReference type="GO" id="GO:0008270">
    <property type="term" value="F:zinc ion binding"/>
    <property type="evidence" value="ECO:0007669"/>
    <property type="project" value="UniProtKB-KW"/>
</dbReference>
<keyword evidence="6" id="KW-0511">Multifunctional enzyme</keyword>
<evidence type="ECO:0000256" key="5">
    <source>
        <dbReference type="ARBA" id="ARBA00023125"/>
    </source>
</evidence>
<dbReference type="Pfam" id="PF19259">
    <property type="entry name" value="Ty3_capsid"/>
    <property type="match status" value="1"/>
</dbReference>
<feature type="domain" description="Reverse transcriptase" evidence="11">
    <location>
        <begin position="444"/>
        <end position="623"/>
    </location>
</feature>
<evidence type="ECO:0000256" key="1">
    <source>
        <dbReference type="ARBA" id="ARBA00010879"/>
    </source>
</evidence>
<dbReference type="GO" id="GO:0006259">
    <property type="term" value="P:DNA metabolic process"/>
    <property type="evidence" value="ECO:0007669"/>
    <property type="project" value="UniProtKB-ARBA"/>
</dbReference>
<dbReference type="PROSITE" id="PS50878">
    <property type="entry name" value="RT_POL"/>
    <property type="match status" value="1"/>
</dbReference>
<dbReference type="InterPro" id="IPR043502">
    <property type="entry name" value="DNA/RNA_pol_sf"/>
</dbReference>
<evidence type="ECO:0000259" key="12">
    <source>
        <dbReference type="PROSITE" id="PS50994"/>
    </source>
</evidence>
<keyword evidence="4" id="KW-0064">Aspartyl protease</keyword>
<dbReference type="EC" id="3.1.26.4" evidence="2"/>
<evidence type="ECO:0000313" key="13">
    <source>
        <dbReference type="EMBL" id="KAL0153155.1"/>
    </source>
</evidence>
<dbReference type="InterPro" id="IPR041577">
    <property type="entry name" value="RT_RNaseH_2"/>
</dbReference>
<evidence type="ECO:0000259" key="11">
    <source>
        <dbReference type="PROSITE" id="PS50878"/>
    </source>
</evidence>
<evidence type="ECO:0000256" key="4">
    <source>
        <dbReference type="ARBA" id="ARBA00022750"/>
    </source>
</evidence>
<accession>A0ABD0MT06</accession>
<keyword evidence="8" id="KW-0863">Zinc-finger</keyword>
<keyword evidence="8" id="KW-0862">Zinc</keyword>
<evidence type="ECO:0000256" key="8">
    <source>
        <dbReference type="PROSITE-ProRule" id="PRU00047"/>
    </source>
</evidence>
<evidence type="ECO:0000256" key="7">
    <source>
        <dbReference type="ARBA" id="ARBA00039658"/>
    </source>
</evidence>
<dbReference type="InterPro" id="IPR001584">
    <property type="entry name" value="Integrase_cat-core"/>
</dbReference>
<keyword evidence="14" id="KW-1185">Reference proteome</keyword>
<dbReference type="InterPro" id="IPR036875">
    <property type="entry name" value="Znf_CCHC_sf"/>
</dbReference>
<dbReference type="CDD" id="cd01647">
    <property type="entry name" value="RT_LTR"/>
    <property type="match status" value="1"/>
</dbReference>
<comment type="caution">
    <text evidence="13">The sequence shown here is derived from an EMBL/GenBank/DDBJ whole genome shotgun (WGS) entry which is preliminary data.</text>
</comment>
<evidence type="ECO:0000259" key="10">
    <source>
        <dbReference type="PROSITE" id="PS50158"/>
    </source>
</evidence>
<dbReference type="EMBL" id="JAMKFB020000134">
    <property type="protein sequence ID" value="KAL0153155.1"/>
    <property type="molecule type" value="Genomic_DNA"/>
</dbReference>
<feature type="compositionally biased region" description="Basic and acidic residues" evidence="9">
    <location>
        <begin position="830"/>
        <end position="842"/>
    </location>
</feature>
<proteinExistence type="inferred from homology"/>
<protein>
    <recommendedName>
        <fullName evidence="7">Gypsy retrotransposon integrase-like protein 1</fullName>
        <ecNumber evidence="2">3.1.26.4</ecNumber>
    </recommendedName>
</protein>
<dbReference type="Pfam" id="PF17919">
    <property type="entry name" value="RT_RNaseH_2"/>
    <property type="match status" value="1"/>
</dbReference>
<dbReference type="FunFam" id="1.10.340.70:FF:000001">
    <property type="entry name" value="Retrovirus-related Pol polyprotein from transposon gypsy-like Protein"/>
    <property type="match status" value="1"/>
</dbReference>
<organism evidence="13 14">
    <name type="scientific">Cirrhinus mrigala</name>
    <name type="common">Mrigala</name>
    <dbReference type="NCBI Taxonomy" id="683832"/>
    <lineage>
        <taxon>Eukaryota</taxon>
        <taxon>Metazoa</taxon>
        <taxon>Chordata</taxon>
        <taxon>Craniata</taxon>
        <taxon>Vertebrata</taxon>
        <taxon>Euteleostomi</taxon>
        <taxon>Actinopterygii</taxon>
        <taxon>Neopterygii</taxon>
        <taxon>Teleostei</taxon>
        <taxon>Ostariophysi</taxon>
        <taxon>Cypriniformes</taxon>
        <taxon>Cyprinidae</taxon>
        <taxon>Labeoninae</taxon>
        <taxon>Labeonini</taxon>
        <taxon>Cirrhinus</taxon>
    </lineage>
</organism>
<dbReference type="Pfam" id="PF00078">
    <property type="entry name" value="RVT_1"/>
    <property type="match status" value="1"/>
</dbReference>
<feature type="non-terminal residue" evidence="13">
    <location>
        <position position="1057"/>
    </location>
</feature>
<dbReference type="InterPro" id="IPR036397">
    <property type="entry name" value="RNaseH_sf"/>
</dbReference>
<reference evidence="13 14" key="1">
    <citation type="submission" date="2024-05" db="EMBL/GenBank/DDBJ databases">
        <title>Genome sequencing and assembly of Indian major carp, Cirrhinus mrigala (Hamilton, 1822).</title>
        <authorList>
            <person name="Mohindra V."/>
            <person name="Chowdhury L.M."/>
            <person name="Lal K."/>
            <person name="Jena J.K."/>
        </authorList>
    </citation>
    <scope>NUCLEOTIDE SEQUENCE [LARGE SCALE GENOMIC DNA]</scope>
    <source>
        <strain evidence="13">CM1030</strain>
        <tissue evidence="13">Blood</tissue>
    </source>
</reference>
<dbReference type="GO" id="GO:0004190">
    <property type="term" value="F:aspartic-type endopeptidase activity"/>
    <property type="evidence" value="ECO:0007669"/>
    <property type="project" value="UniProtKB-KW"/>
</dbReference>
<dbReference type="Proteomes" id="UP001529510">
    <property type="component" value="Unassembled WGS sequence"/>
</dbReference>
<dbReference type="Pfam" id="PF17921">
    <property type="entry name" value="Integrase_H2C2"/>
    <property type="match status" value="1"/>
</dbReference>
<dbReference type="InterPro" id="IPR012337">
    <property type="entry name" value="RNaseH-like_sf"/>
</dbReference>
<feature type="domain" description="CCHC-type" evidence="10">
    <location>
        <begin position="310"/>
        <end position="324"/>
    </location>
</feature>
<feature type="region of interest" description="Disordered" evidence="9">
    <location>
        <begin position="827"/>
        <end position="846"/>
    </location>
</feature>
<evidence type="ECO:0000256" key="6">
    <source>
        <dbReference type="ARBA" id="ARBA00023268"/>
    </source>
</evidence>
<dbReference type="Gene3D" id="3.10.20.370">
    <property type="match status" value="1"/>
</dbReference>
<dbReference type="Pfam" id="PF00665">
    <property type="entry name" value="rve"/>
    <property type="match status" value="1"/>
</dbReference>
<keyword evidence="5" id="KW-0238">DNA-binding</keyword>
<dbReference type="SUPFAM" id="SSF56672">
    <property type="entry name" value="DNA/RNA polymerases"/>
    <property type="match status" value="1"/>
</dbReference>
<gene>
    <name evidence="13" type="ORF">M9458_051542</name>
</gene>
<keyword evidence="3" id="KW-0645">Protease</keyword>
<dbReference type="FunFam" id="3.10.20.370:FF:000003">
    <property type="entry name" value="Transposon Tf2-6 polyprotein"/>
    <property type="match status" value="1"/>
</dbReference>
<dbReference type="AlphaFoldDB" id="A0ABD0MT06"/>
<dbReference type="SUPFAM" id="SSF53098">
    <property type="entry name" value="Ribonuclease H-like"/>
    <property type="match status" value="1"/>
</dbReference>
<sequence>DQSLPPACTLVSSWVQEGCVEGTDAAGWTSCRTRGPSASHMEMAAGQEVTNLQAAFAYQSELLKNYQEQLTKLQSVNEHLTHYIRSLPPPMPSTVSFALPNKFDGTAEQCKGFIRQVSLYFDHQRNWFESEEKRCAFLMNLLTGQAIDWASAVWDTDSQLKSSVDYFLQQICEVFEYPAGGRDISTQLISITQGNRTAAEYANEFRTLAAQSGWNDIALKAIFYNSLNTELQTELACRREDSSFSELVNIAIKIDNLMRQTPKRKTTKVSPRNSPISVPATMQPHDEPMQLNVSRLTEEELARHRQNHLCFYCSEPGHRSLGCPHKTKFSSGAINDTLIDHGITSQTKTLKLQVVLLHLESITLYIVDSPKYEIILGFPWLSIHDPAISWYRVFSKTGATQLLPHCPWDCAINLLPSAMPPKSRVYPLSRTEDQAMEEYIKEALDSGFIRPSTSPAAAGFFFVSKKDGGLRPCIDYRGLNNVTVKFRYPLPLVPSALEQLREATIYTKLDLRSAYNLIRIKEGDEWKTAFLTTRGHYEYQLMPYGLANSPAIFQCFINEILKDFLNKFVIAYIDDFLIYSKSEAEHINHVRTVLSRLLENQLYVKAEKCEFHVNQTSFLGYHISHQGVKMDIAKVQAVTEWPQPTTIKELQRFLGFTNFYRRFIRNYSTVASPLTSLLKDKPHKLKWTEEANQAFISLKERFTSAPILKHPDPNLPFIIEVDASDWGIGAVLSQRHGQPGKLHPCAFYSRKLTSAERNYDVGNKELLSMKAAIGEWRHWLEGALHPFQVITDHKNLEYIKGAKRLNPRQARWALFFTRFNLTYRPGSKNSKADALSRRHDLPNDSLKPEPILPPTVILAPISWDIMDEIHHEQEQDPPPPQCPPNKHYVPQSLHPRVLQWVHTSLSAGHPGISRTLHLTKNSFCWPTMTKDTTTFVKSCQVCAQSKTPKELPSGLLHPLPIPQRPWSHLSIDFITDLPPSNEFTTILVIIDRFSKSCCRVPLKGLPTAMETALALFNNVFRVYGLPEDIVSDRGTQFTSQVWRAFCKQLDINVSLTS</sequence>
<dbReference type="GO" id="GO:0004523">
    <property type="term" value="F:RNA-DNA hybrid ribonuclease activity"/>
    <property type="evidence" value="ECO:0007669"/>
    <property type="project" value="UniProtKB-EC"/>
</dbReference>
<dbReference type="InterPro" id="IPR043128">
    <property type="entry name" value="Rev_trsase/Diguanyl_cyclase"/>
</dbReference>
<evidence type="ECO:0000256" key="3">
    <source>
        <dbReference type="ARBA" id="ARBA00022670"/>
    </source>
</evidence>
<dbReference type="InterPro" id="IPR000477">
    <property type="entry name" value="RT_dom"/>
</dbReference>
<name>A0ABD0MT06_CIRMR</name>